<sequence>MFIDPIDEQVYLPIDGLKMLMQRWQVDDSITVAAATLPTVEPQAVGSAVSKTLAPAATLPTYKGVPILPGDRTTLLNRLKEQCPELLKLVKSPPIRLVGLQRTGKSTFACKLALLRALLLEGHTTLWATPHREINNRVPEVLNPIGTTAEGAKDFAAIEAHWSTIQAQIDQGQPLNLTAVWDEFGDYDQFQNTDLLGSSLRSLLRESTKHGYFPVLVVHGDQASFLPGVKNILTTLQQSTIKVETIGEQANEFGEMKPTGWVQITWLDGTQSAFKTPEWLTVEYLLTLVRSNTKPVFMAQLKPESKPVQSTPKSHGSERDRLEQLFGKSPADLVDNQESEQVVRFDLFEELARVMTPVDPMFADFVLWLKTKQGQTLSKRDMILLWGNKKDRGVASNEKIQPFIDKAIANTLLAEVDGSYRVFNHVV</sequence>
<dbReference type="AlphaFoldDB" id="A0A7C3KG80"/>
<comment type="caution">
    <text evidence="1">The sequence shown here is derived from an EMBL/GenBank/DDBJ whole genome shotgun (WGS) entry which is preliminary data.</text>
</comment>
<reference evidence="1" key="1">
    <citation type="journal article" date="2020" name="mSystems">
        <title>Genome- and Community-Level Interaction Insights into Carbon Utilization and Element Cycling Functions of Hydrothermarchaeota in Hydrothermal Sediment.</title>
        <authorList>
            <person name="Zhou Z."/>
            <person name="Liu Y."/>
            <person name="Xu W."/>
            <person name="Pan J."/>
            <person name="Luo Z.H."/>
            <person name="Li M."/>
        </authorList>
    </citation>
    <scope>NUCLEOTIDE SEQUENCE [LARGE SCALE GENOMIC DNA]</scope>
    <source>
        <strain evidence="1">SpSt-418</strain>
    </source>
</reference>
<protein>
    <submittedName>
        <fullName evidence="1">Uncharacterized protein</fullName>
    </submittedName>
</protein>
<accession>A0A7C3KG80</accession>
<proteinExistence type="predicted"/>
<name>A0A7C3KG80_9CYAN</name>
<organism evidence="1">
    <name type="scientific">Oscillatoriales cyanobacterium SpSt-418</name>
    <dbReference type="NCBI Taxonomy" id="2282169"/>
    <lineage>
        <taxon>Bacteria</taxon>
        <taxon>Bacillati</taxon>
        <taxon>Cyanobacteriota</taxon>
        <taxon>Cyanophyceae</taxon>
        <taxon>Oscillatoriophycideae</taxon>
        <taxon>Oscillatoriales</taxon>
    </lineage>
</organism>
<gene>
    <name evidence="1" type="ORF">ENR64_12470</name>
</gene>
<evidence type="ECO:0000313" key="1">
    <source>
        <dbReference type="EMBL" id="HFM98542.1"/>
    </source>
</evidence>
<dbReference type="EMBL" id="DSRU01000179">
    <property type="protein sequence ID" value="HFM98542.1"/>
    <property type="molecule type" value="Genomic_DNA"/>
</dbReference>